<comment type="caution">
    <text evidence="1">The sequence shown here is derived from an EMBL/GenBank/DDBJ whole genome shotgun (WGS) entry which is preliminary data.</text>
</comment>
<gene>
    <name evidence="1" type="ORF">O181_116744</name>
</gene>
<reference evidence="1" key="1">
    <citation type="submission" date="2021-03" db="EMBL/GenBank/DDBJ databases">
        <title>Draft genome sequence of rust myrtle Austropuccinia psidii MF-1, a brazilian biotype.</title>
        <authorList>
            <person name="Quecine M.C."/>
            <person name="Pachon D.M.R."/>
            <person name="Bonatelli M.L."/>
            <person name="Correr F.H."/>
            <person name="Franceschini L.M."/>
            <person name="Leite T.F."/>
            <person name="Margarido G.R.A."/>
            <person name="Almeida C.A."/>
            <person name="Ferrarezi J.A."/>
            <person name="Labate C.A."/>
        </authorList>
    </citation>
    <scope>NUCLEOTIDE SEQUENCE</scope>
    <source>
        <strain evidence="1">MF-1</strain>
    </source>
</reference>
<evidence type="ECO:0000313" key="1">
    <source>
        <dbReference type="EMBL" id="MBW0577029.1"/>
    </source>
</evidence>
<name>A0A9Q3KBZ3_9BASI</name>
<accession>A0A9Q3KBZ3</accession>
<keyword evidence="2" id="KW-1185">Reference proteome</keyword>
<evidence type="ECO:0000313" key="2">
    <source>
        <dbReference type="Proteomes" id="UP000765509"/>
    </source>
</evidence>
<dbReference type="EMBL" id="AVOT02099732">
    <property type="protein sequence ID" value="MBW0577029.1"/>
    <property type="molecule type" value="Genomic_DNA"/>
</dbReference>
<protein>
    <submittedName>
        <fullName evidence="1">Uncharacterized protein</fullName>
    </submittedName>
</protein>
<organism evidence="1 2">
    <name type="scientific">Austropuccinia psidii MF-1</name>
    <dbReference type="NCBI Taxonomy" id="1389203"/>
    <lineage>
        <taxon>Eukaryota</taxon>
        <taxon>Fungi</taxon>
        <taxon>Dikarya</taxon>
        <taxon>Basidiomycota</taxon>
        <taxon>Pucciniomycotina</taxon>
        <taxon>Pucciniomycetes</taxon>
        <taxon>Pucciniales</taxon>
        <taxon>Sphaerophragmiaceae</taxon>
        <taxon>Austropuccinia</taxon>
    </lineage>
</organism>
<dbReference type="Proteomes" id="UP000765509">
    <property type="component" value="Unassembled WGS sequence"/>
</dbReference>
<sequence>MLNMYSHHLTRWQKPLPLPLYHEILWIKVRVYQFCNTTHRVGPTANQYPSRHPSPLAMSANNLEFQNRLYGAHPDSKQGGNRNHLLIDTGLHVCTAARDNMGMRTVKYSGKISAPSNIQQPVHLTIKGKKKKSSTLQLKKFKMVV</sequence>
<proteinExistence type="predicted"/>
<dbReference type="AlphaFoldDB" id="A0A9Q3KBZ3"/>